<comment type="similarity">
    <text evidence="1">Belongs to the protein kinase superfamily. STE Ser/Thr protein kinase family. STE20 subfamily.</text>
</comment>
<keyword evidence="7" id="KW-1185">Reference proteome</keyword>
<evidence type="ECO:0000256" key="4">
    <source>
        <dbReference type="ARBA" id="ARBA00022840"/>
    </source>
</evidence>
<evidence type="ECO:0000313" key="6">
    <source>
        <dbReference type="EMBL" id="RWS18885.1"/>
    </source>
</evidence>
<proteinExistence type="inferred from homology"/>
<dbReference type="PANTHER" id="PTHR45832">
    <property type="entry name" value="SERINE/THREONINE-PROTEIN KINASE SAMKA-RELATED-RELATED"/>
    <property type="match status" value="1"/>
</dbReference>
<organism evidence="6 7">
    <name type="scientific">Leptotrombidium deliense</name>
    <dbReference type="NCBI Taxonomy" id="299467"/>
    <lineage>
        <taxon>Eukaryota</taxon>
        <taxon>Metazoa</taxon>
        <taxon>Ecdysozoa</taxon>
        <taxon>Arthropoda</taxon>
        <taxon>Chelicerata</taxon>
        <taxon>Arachnida</taxon>
        <taxon>Acari</taxon>
        <taxon>Acariformes</taxon>
        <taxon>Trombidiformes</taxon>
        <taxon>Prostigmata</taxon>
        <taxon>Anystina</taxon>
        <taxon>Parasitengona</taxon>
        <taxon>Trombiculoidea</taxon>
        <taxon>Trombiculidae</taxon>
        <taxon>Leptotrombidium</taxon>
    </lineage>
</organism>
<dbReference type="AlphaFoldDB" id="A0A443RUM2"/>
<dbReference type="InterPro" id="IPR000719">
    <property type="entry name" value="Prot_kinase_dom"/>
</dbReference>
<comment type="caution">
    <text evidence="6">The sequence shown here is derived from an EMBL/GenBank/DDBJ whole genome shotgun (WGS) entry which is preliminary data.</text>
</comment>
<evidence type="ECO:0000313" key="7">
    <source>
        <dbReference type="Proteomes" id="UP000288716"/>
    </source>
</evidence>
<evidence type="ECO:0000259" key="5">
    <source>
        <dbReference type="PROSITE" id="PS50011"/>
    </source>
</evidence>
<dbReference type="Pfam" id="PF00069">
    <property type="entry name" value="Pkinase"/>
    <property type="match status" value="1"/>
</dbReference>
<evidence type="ECO:0000256" key="1">
    <source>
        <dbReference type="ARBA" id="ARBA00008874"/>
    </source>
</evidence>
<dbReference type="OrthoDB" id="1022360at2759"/>
<reference evidence="6 7" key="1">
    <citation type="journal article" date="2018" name="Gigascience">
        <title>Genomes of trombidid mites reveal novel predicted allergens and laterally-transferred genes associated with secondary metabolism.</title>
        <authorList>
            <person name="Dong X."/>
            <person name="Chaisiri K."/>
            <person name="Xia D."/>
            <person name="Armstrong S.D."/>
            <person name="Fang Y."/>
            <person name="Donnelly M.J."/>
            <person name="Kadowaki T."/>
            <person name="McGarry J.W."/>
            <person name="Darby A.C."/>
            <person name="Makepeace B.L."/>
        </authorList>
    </citation>
    <scope>NUCLEOTIDE SEQUENCE [LARGE SCALE GENOMIC DNA]</scope>
    <source>
        <strain evidence="6">UoL-UT</strain>
    </source>
</reference>
<dbReference type="VEuPathDB" id="VectorBase:LDEU013155"/>
<keyword evidence="3" id="KW-0547">Nucleotide-binding</keyword>
<dbReference type="EMBL" id="NCKV01032923">
    <property type="protein sequence ID" value="RWS18885.1"/>
    <property type="molecule type" value="Genomic_DNA"/>
</dbReference>
<dbReference type="PROSITE" id="PS50011">
    <property type="entry name" value="PROTEIN_KINASE_DOM"/>
    <property type="match status" value="1"/>
</dbReference>
<feature type="non-terminal residue" evidence="6">
    <location>
        <position position="1"/>
    </location>
</feature>
<gene>
    <name evidence="6" type="ORF">B4U80_00638</name>
</gene>
<keyword evidence="6" id="KW-0418">Kinase</keyword>
<keyword evidence="4" id="KW-0067">ATP-binding</keyword>
<evidence type="ECO:0000256" key="2">
    <source>
        <dbReference type="ARBA" id="ARBA00012513"/>
    </source>
</evidence>
<evidence type="ECO:0000256" key="3">
    <source>
        <dbReference type="ARBA" id="ARBA00022741"/>
    </source>
</evidence>
<dbReference type="Proteomes" id="UP000288716">
    <property type="component" value="Unassembled WGS sequence"/>
</dbReference>
<feature type="domain" description="Protein kinase" evidence="5">
    <location>
        <begin position="1"/>
        <end position="83"/>
    </location>
</feature>
<dbReference type="GO" id="GO:0005524">
    <property type="term" value="F:ATP binding"/>
    <property type="evidence" value="ECO:0007669"/>
    <property type="project" value="UniProtKB-KW"/>
</dbReference>
<dbReference type="InterPro" id="IPR051931">
    <property type="entry name" value="PAK3-like"/>
</dbReference>
<dbReference type="InterPro" id="IPR011009">
    <property type="entry name" value="Kinase-like_dom_sf"/>
</dbReference>
<dbReference type="SUPFAM" id="SSF56112">
    <property type="entry name" value="Protein kinase-like (PK-like)"/>
    <property type="match status" value="1"/>
</dbReference>
<protein>
    <recommendedName>
        <fullName evidence="2">non-specific serine/threonine protein kinase</fullName>
        <ecNumber evidence="2">2.7.11.1</ecNumber>
    </recommendedName>
</protein>
<dbReference type="EC" id="2.7.11.1" evidence="2"/>
<dbReference type="PANTHER" id="PTHR45832:SF22">
    <property type="entry name" value="SERINE_THREONINE-PROTEIN KINASE SAMKA-RELATED"/>
    <property type="match status" value="1"/>
</dbReference>
<name>A0A443RUM2_9ACAR</name>
<keyword evidence="6" id="KW-0808">Transferase</keyword>
<dbReference type="STRING" id="299467.A0A443RUM2"/>
<sequence>KRTSILGTPQWMAPEMLTNKGYGPKVDVWALGIMAIEMLEGEPPYFQEDPSRVRPVSHKLYCKKNTFPENTVRTSLCCSLVKN</sequence>
<dbReference type="GO" id="GO:0004674">
    <property type="term" value="F:protein serine/threonine kinase activity"/>
    <property type="evidence" value="ECO:0007669"/>
    <property type="project" value="UniProtKB-EC"/>
</dbReference>
<accession>A0A443RUM2</accession>
<dbReference type="Gene3D" id="1.10.510.10">
    <property type="entry name" value="Transferase(Phosphotransferase) domain 1"/>
    <property type="match status" value="1"/>
</dbReference>